<evidence type="ECO:0000256" key="7">
    <source>
        <dbReference type="ARBA" id="ARBA00022679"/>
    </source>
</evidence>
<dbReference type="Gene3D" id="3.30.559.30">
    <property type="entry name" value="Nonribosomal peptide synthetase, condensation domain"/>
    <property type="match status" value="1"/>
</dbReference>
<name>A0ABU1PW43_9PSEU</name>
<evidence type="ECO:0000256" key="9">
    <source>
        <dbReference type="ARBA" id="ARBA00030465"/>
    </source>
</evidence>
<comment type="caution">
    <text evidence="15">The sequence shown here is derived from an EMBL/GenBank/DDBJ whole genome shotgun (WGS) entry which is preliminary data.</text>
</comment>
<evidence type="ECO:0000256" key="8">
    <source>
        <dbReference type="ARBA" id="ARBA00023315"/>
    </source>
</evidence>
<evidence type="ECO:0000256" key="3">
    <source>
        <dbReference type="ARBA" id="ARBA00001907"/>
    </source>
</evidence>
<evidence type="ECO:0000256" key="10">
    <source>
        <dbReference type="ARBA" id="ARBA00032317"/>
    </source>
</evidence>
<dbReference type="PRINTS" id="PR00081">
    <property type="entry name" value="GDHRDH"/>
</dbReference>
<dbReference type="Gene3D" id="3.40.50.720">
    <property type="entry name" value="NAD(P)-binding Rossmann-like Domain"/>
    <property type="match status" value="1"/>
</dbReference>
<dbReference type="Pfam" id="PF00668">
    <property type="entry name" value="Condensation"/>
    <property type="match status" value="1"/>
</dbReference>
<feature type="domain" description="Condensation" evidence="13">
    <location>
        <begin position="11"/>
        <end position="148"/>
    </location>
</feature>
<sequence>MNAVGEVRRSLSPMERWYWVCDQLSALNVVARVRVTGPCATADLERAAETLVRRHPLLRVAVAADPEPCFVPAARPRVPVRAVEATRPDQWEHEVDEVELTIPLDWRTGPLIRVVHIGHGADGHDVLLTASHVIADGTTALALLRELVEQATDPSDTPPRAPLPPPEELLPARLNGLPRGAHLVALTLADQVAAATARPRRLEPSTPVPPDGRRTRLLHRELDPATLTRLVDRCRAEGVTVHAALTAAMALAVAGEDGAGTPRSVTIGSPVDFRADLVPPVDPRDAGAYVATVPSHVRVEPDDLWATARGAQRDLRRRRRYQHHLALVSLLRFISPRSVGGSARVVAMIDRSGPGNVCLSNVGRVDFPDRTGVCALSGAQFVAGISVSGYLVAAVTTSNSALHWNFTHVADAVDRRRAGRLADRAVHALRSALQPPPGPARRRNERPMMAKSGGRGAIVVTGASSGLGEATALGLARAGFTVYAGVRSDTAADRLAGAHPAIRPLVLDVTREDSVATAGARVRRETGGTGLVGLVNNAGICVSAPLECVPLDELRAELEVNLVGAVAVTQEFLPLLRTRTPGAPAGPAGRIVNVSSGIGRVAAPFLGPYAASQFAKEGVSDALRRELAPLSVSVSVLEPGAVMTPIWSKVAGTAHDVLDKAPAEVAALYRARFEAFVAANEERARSSRTRPEAVAAAVVHAMTARRPRTRYRVGSDSWTASVAARVLPDRVLDSVIRRQFPAGEGQR</sequence>
<proteinExistence type="inferred from homology"/>
<evidence type="ECO:0000256" key="6">
    <source>
        <dbReference type="ARBA" id="ARBA00013449"/>
    </source>
</evidence>
<dbReference type="Pfam" id="PF00106">
    <property type="entry name" value="adh_short"/>
    <property type="match status" value="1"/>
</dbReference>
<dbReference type="EC" id="2.3.1.282" evidence="5"/>
<evidence type="ECO:0000256" key="2">
    <source>
        <dbReference type="ARBA" id="ARBA00000625"/>
    </source>
</evidence>
<comment type="catalytic activity">
    <reaction evidence="2">
        <text>2 a mycocerosyl-[mycocerosic acid synthase] + a phenolphthiocerol = a dimycocerosyl phenolphthiocerol + 2 holo-[mycocerosic acid synthase].</text>
        <dbReference type="EC" id="2.3.1.282"/>
    </reaction>
</comment>
<feature type="region of interest" description="Disordered" evidence="12">
    <location>
        <begin position="195"/>
        <end position="214"/>
    </location>
</feature>
<dbReference type="EMBL" id="JAVDSG010000001">
    <property type="protein sequence ID" value="MDR6594651.1"/>
    <property type="molecule type" value="Genomic_DNA"/>
</dbReference>
<keyword evidence="7" id="KW-0808">Transferase</keyword>
<comment type="catalytic activity">
    <reaction evidence="3">
        <text>2 a mycocerosyl-[mycocerosic acid synthase] + a phthiodiolone = a dimycocerosyl phthiodiolone + 2 holo-[mycocerosic acid synthase].</text>
        <dbReference type="EC" id="2.3.1.282"/>
    </reaction>
</comment>
<dbReference type="SUPFAM" id="SSF51735">
    <property type="entry name" value="NAD(P)-binding Rossmann-fold domains"/>
    <property type="match status" value="1"/>
</dbReference>
<dbReference type="InterPro" id="IPR023213">
    <property type="entry name" value="CAT-like_dom_sf"/>
</dbReference>
<dbReference type="InterPro" id="IPR031641">
    <property type="entry name" value="PapA_C"/>
</dbReference>
<dbReference type="InterPro" id="IPR001242">
    <property type="entry name" value="Condensation_dom"/>
</dbReference>
<evidence type="ECO:0000256" key="11">
    <source>
        <dbReference type="ARBA" id="ARBA00033407"/>
    </source>
</evidence>
<comment type="catalytic activity">
    <reaction evidence="1">
        <text>2 a mycocerosyl-[mycocerosic acid synthase] + a phthiocerol = a dimycocerosyl phthiocerol + 2 holo-[mycocerosic acid synthase].</text>
        <dbReference type="EC" id="2.3.1.282"/>
    </reaction>
</comment>
<accession>A0ABU1PW43</accession>
<dbReference type="InterPro" id="IPR036291">
    <property type="entry name" value="NAD(P)-bd_dom_sf"/>
</dbReference>
<evidence type="ECO:0000256" key="5">
    <source>
        <dbReference type="ARBA" id="ARBA00012866"/>
    </source>
</evidence>
<comment type="similarity">
    <text evidence="4">Belongs to the acyltransferase PapA5 family.</text>
</comment>
<evidence type="ECO:0000313" key="16">
    <source>
        <dbReference type="Proteomes" id="UP001268819"/>
    </source>
</evidence>
<dbReference type="Proteomes" id="UP001268819">
    <property type="component" value="Unassembled WGS sequence"/>
</dbReference>
<evidence type="ECO:0000259" key="14">
    <source>
        <dbReference type="Pfam" id="PF16911"/>
    </source>
</evidence>
<gene>
    <name evidence="15" type="ORF">J2S66_003035</name>
</gene>
<keyword evidence="8" id="KW-0012">Acyltransferase</keyword>
<dbReference type="RefSeq" id="WP_310307675.1">
    <property type="nucleotide sequence ID" value="NZ_BAAAXB010000001.1"/>
</dbReference>
<dbReference type="PRINTS" id="PR00080">
    <property type="entry name" value="SDRFAMILY"/>
</dbReference>
<reference evidence="15 16" key="1">
    <citation type="submission" date="2023-07" db="EMBL/GenBank/DDBJ databases">
        <title>Sequencing the genomes of 1000 actinobacteria strains.</title>
        <authorList>
            <person name="Klenk H.-P."/>
        </authorList>
    </citation>
    <scope>NUCLEOTIDE SEQUENCE [LARGE SCALE GENOMIC DNA]</scope>
    <source>
        <strain evidence="15 16">DSM 43749</strain>
    </source>
</reference>
<evidence type="ECO:0000256" key="12">
    <source>
        <dbReference type="SAM" id="MobiDB-lite"/>
    </source>
</evidence>
<feature type="domain" description="Phthiocerol/phthiodiolone dimycocerosyl transferase C-terminal" evidence="14">
    <location>
        <begin position="219"/>
        <end position="368"/>
    </location>
</feature>
<feature type="region of interest" description="Disordered" evidence="12">
    <location>
        <begin position="432"/>
        <end position="453"/>
    </location>
</feature>
<evidence type="ECO:0000256" key="1">
    <source>
        <dbReference type="ARBA" id="ARBA00000026"/>
    </source>
</evidence>
<dbReference type="InterPro" id="IPR002347">
    <property type="entry name" value="SDR_fam"/>
</dbReference>
<protein>
    <recommendedName>
        <fullName evidence="6">Phthiocerol/phthiodiolone dimycocerosyl transferase</fullName>
        <ecNumber evidence="5">2.3.1.282</ecNumber>
    </recommendedName>
    <alternativeName>
        <fullName evidence="11">Acyltransferase PapA5</fullName>
    </alternativeName>
    <alternativeName>
        <fullName evidence="9">Phthiocerol/phthiodiolone O-acyltransferase</fullName>
    </alternativeName>
    <alternativeName>
        <fullName evidence="10">Polyketide synthase-associated protein A5</fullName>
    </alternativeName>
</protein>
<dbReference type="PANTHER" id="PTHR43313:SF1">
    <property type="entry name" value="3BETA-HYDROXYSTEROID DEHYDROGENASE DHS-16"/>
    <property type="match status" value="1"/>
</dbReference>
<dbReference type="SUPFAM" id="SSF52777">
    <property type="entry name" value="CoA-dependent acyltransferases"/>
    <property type="match status" value="2"/>
</dbReference>
<organism evidence="15 16">
    <name type="scientific">Saccharothrix longispora</name>
    <dbReference type="NCBI Taxonomy" id="33920"/>
    <lineage>
        <taxon>Bacteria</taxon>
        <taxon>Bacillati</taxon>
        <taxon>Actinomycetota</taxon>
        <taxon>Actinomycetes</taxon>
        <taxon>Pseudonocardiales</taxon>
        <taxon>Pseudonocardiaceae</taxon>
        <taxon>Saccharothrix</taxon>
    </lineage>
</organism>
<dbReference type="Pfam" id="PF16911">
    <property type="entry name" value="PapA_C"/>
    <property type="match status" value="1"/>
</dbReference>
<keyword evidence="16" id="KW-1185">Reference proteome</keyword>
<evidence type="ECO:0000259" key="13">
    <source>
        <dbReference type="Pfam" id="PF00668"/>
    </source>
</evidence>
<evidence type="ECO:0000313" key="15">
    <source>
        <dbReference type="EMBL" id="MDR6594651.1"/>
    </source>
</evidence>
<dbReference type="PANTHER" id="PTHR43313">
    <property type="entry name" value="SHORT-CHAIN DEHYDROGENASE/REDUCTASE FAMILY 9C"/>
    <property type="match status" value="1"/>
</dbReference>
<evidence type="ECO:0000256" key="4">
    <source>
        <dbReference type="ARBA" id="ARBA00006558"/>
    </source>
</evidence>
<dbReference type="Gene3D" id="3.30.559.10">
    <property type="entry name" value="Chloramphenicol acetyltransferase-like domain"/>
    <property type="match status" value="1"/>
</dbReference>